<sequence length="469" mass="51347">MRVEGRDEAVRRMSERGIDARAIAVFEDYWQQLADGAQGTIPESTIEPLVDVPELAAIEVDDDERRAALAKVAVVKLNGGLGTSMGMSGPKSALVARDGLTFLDIIASQLVGLEERYGSRPPLVLMNTPRTREESLAVLECYPQLAQQDLPLDFLQSMEPKLDAETLEPVSWPQDPGLEWCPPGHGDVYVSLAASGLLQQMRGAGYRYAFISNADNLGATCDPDIAAWLLAEGIPFAAEVAERTLNDRKGGHVAVRRSDGRIILRESAMVADDEQDLFQDTGRHGWFNTNNLWVGLDELDELMRQRDGVLGLPIIVNRKTVDPRRPDSPEVIQVESAMGTAVEAFEGSVALRVPRTRFRPVKTTNELLLLRSDVFELDEQSRIVSRIEHAEPRVSLDGSYKFVADFDERFPHGPPSLRECTSFGVEGDVTFGADVTAVGDVEVVAAEPARVEDGTRLTGRAVLSAECPA</sequence>
<dbReference type="GO" id="GO:0006011">
    <property type="term" value="P:UDP-alpha-D-glucose metabolic process"/>
    <property type="evidence" value="ECO:0007669"/>
    <property type="project" value="InterPro"/>
</dbReference>
<dbReference type="InterPro" id="IPR029044">
    <property type="entry name" value="Nucleotide-diphossugar_trans"/>
</dbReference>
<dbReference type="InterPro" id="IPR016267">
    <property type="entry name" value="UDPGP_trans"/>
</dbReference>
<evidence type="ECO:0000256" key="3">
    <source>
        <dbReference type="ARBA" id="ARBA00022695"/>
    </source>
</evidence>
<dbReference type="EMBL" id="JACCAE010000001">
    <property type="protein sequence ID" value="NYF97809.1"/>
    <property type="molecule type" value="Genomic_DNA"/>
</dbReference>
<evidence type="ECO:0000256" key="4">
    <source>
        <dbReference type="PIRSR" id="PIRSR000806-1"/>
    </source>
</evidence>
<proteinExistence type="inferred from homology"/>
<dbReference type="InterPro" id="IPR002618">
    <property type="entry name" value="UDPGP_fam"/>
</dbReference>
<feature type="binding site" evidence="5">
    <location>
        <position position="362"/>
    </location>
    <ligand>
        <name>UTP</name>
        <dbReference type="ChEBI" id="CHEBI:46398"/>
    </ligand>
</feature>
<dbReference type="Pfam" id="PF01704">
    <property type="entry name" value="UDPGP"/>
    <property type="match status" value="1"/>
</dbReference>
<dbReference type="Gene3D" id="2.160.10.10">
    <property type="entry name" value="Hexapeptide repeat proteins"/>
    <property type="match status" value="1"/>
</dbReference>
<name>A0A852VPH5_9MICO</name>
<accession>A0A852VPH5</accession>
<dbReference type="SUPFAM" id="SSF53448">
    <property type="entry name" value="Nucleotide-diphospho-sugar transferases"/>
    <property type="match status" value="1"/>
</dbReference>
<dbReference type="RefSeq" id="WP_185990689.1">
    <property type="nucleotide sequence ID" value="NZ_JACCAE010000001.1"/>
</dbReference>
<evidence type="ECO:0000313" key="7">
    <source>
        <dbReference type="Proteomes" id="UP000554054"/>
    </source>
</evidence>
<comment type="caution">
    <text evidence="6">The sequence shown here is derived from an EMBL/GenBank/DDBJ whole genome shotgun (WGS) entry which is preliminary data.</text>
</comment>
<gene>
    <name evidence="6" type="ORF">BJY20_001201</name>
</gene>
<dbReference type="Proteomes" id="UP000554054">
    <property type="component" value="Unassembled WGS sequence"/>
</dbReference>
<reference evidence="6 7" key="1">
    <citation type="submission" date="2020-07" db="EMBL/GenBank/DDBJ databases">
        <title>Sequencing the genomes of 1000 actinobacteria strains.</title>
        <authorList>
            <person name="Klenk H.-P."/>
        </authorList>
    </citation>
    <scope>NUCLEOTIDE SEQUENCE [LARGE SCALE GENOMIC DNA]</scope>
    <source>
        <strain evidence="6 7">DSM 26154</strain>
    </source>
</reference>
<dbReference type="AlphaFoldDB" id="A0A852VPH5"/>
<dbReference type="PIRSF" id="PIRSF000806">
    <property type="entry name" value="UDPGP"/>
    <property type="match status" value="1"/>
</dbReference>
<organism evidence="6 7">
    <name type="scientific">Janibacter cremeus</name>
    <dbReference type="NCBI Taxonomy" id="1285192"/>
    <lineage>
        <taxon>Bacteria</taxon>
        <taxon>Bacillati</taxon>
        <taxon>Actinomycetota</taxon>
        <taxon>Actinomycetes</taxon>
        <taxon>Micrococcales</taxon>
        <taxon>Intrasporangiaceae</taxon>
        <taxon>Janibacter</taxon>
    </lineage>
</organism>
<dbReference type="EC" id="2.7.7.9" evidence="6"/>
<keyword evidence="3 6" id="KW-0548">Nucleotidyltransferase</keyword>
<evidence type="ECO:0000256" key="1">
    <source>
        <dbReference type="ARBA" id="ARBA00010401"/>
    </source>
</evidence>
<feature type="binding site" evidence="4">
    <location>
        <position position="185"/>
    </location>
    <ligand>
        <name>substrate</name>
    </ligand>
</feature>
<feature type="binding site" evidence="5">
    <location>
        <position position="184"/>
    </location>
    <ligand>
        <name>UTP</name>
        <dbReference type="ChEBI" id="CHEBI:46398"/>
    </ligand>
</feature>
<evidence type="ECO:0000256" key="2">
    <source>
        <dbReference type="ARBA" id="ARBA00022679"/>
    </source>
</evidence>
<keyword evidence="7" id="KW-1185">Reference proteome</keyword>
<dbReference type="Gene3D" id="3.90.550.10">
    <property type="entry name" value="Spore Coat Polysaccharide Biosynthesis Protein SpsA, Chain A"/>
    <property type="match status" value="1"/>
</dbReference>
<comment type="similarity">
    <text evidence="1">Belongs to the UDPGP type 1 family.</text>
</comment>
<keyword evidence="2 6" id="KW-0808">Transferase</keyword>
<dbReference type="GO" id="GO:0003983">
    <property type="term" value="F:UTP:glucose-1-phosphate uridylyltransferase activity"/>
    <property type="evidence" value="ECO:0007669"/>
    <property type="project" value="UniProtKB-EC"/>
</dbReference>
<dbReference type="PANTHER" id="PTHR43511">
    <property type="match status" value="1"/>
</dbReference>
<feature type="binding site" evidence="5">
    <location>
        <position position="91"/>
    </location>
    <ligand>
        <name>UTP</name>
        <dbReference type="ChEBI" id="CHEBI:46398"/>
    </ligand>
</feature>
<evidence type="ECO:0000313" key="6">
    <source>
        <dbReference type="EMBL" id="NYF97809.1"/>
    </source>
</evidence>
<feature type="binding site" evidence="5">
    <location>
        <position position="156"/>
    </location>
    <ligand>
        <name>UTP</name>
        <dbReference type="ChEBI" id="CHEBI:46398"/>
    </ligand>
</feature>
<feature type="binding site" evidence="5">
    <location>
        <position position="215"/>
    </location>
    <ligand>
        <name>UTP</name>
        <dbReference type="ChEBI" id="CHEBI:46398"/>
    </ligand>
</feature>
<protein>
    <submittedName>
        <fullName evidence="6">UTP--glucose-1-phosphate uridylyltransferase</fullName>
        <ecNumber evidence="6">2.7.7.9</ecNumber>
    </submittedName>
</protein>
<evidence type="ECO:0000256" key="5">
    <source>
        <dbReference type="PIRSR" id="PIRSR000806-2"/>
    </source>
</evidence>